<comment type="caution">
    <text evidence="1">The sequence shown here is derived from an EMBL/GenBank/DDBJ whole genome shotgun (WGS) entry which is preliminary data.</text>
</comment>
<dbReference type="AlphaFoldDB" id="A0AAP0Q6Z0"/>
<organism evidence="1 2">
    <name type="scientific">Stephania yunnanensis</name>
    <dbReference type="NCBI Taxonomy" id="152371"/>
    <lineage>
        <taxon>Eukaryota</taxon>
        <taxon>Viridiplantae</taxon>
        <taxon>Streptophyta</taxon>
        <taxon>Embryophyta</taxon>
        <taxon>Tracheophyta</taxon>
        <taxon>Spermatophyta</taxon>
        <taxon>Magnoliopsida</taxon>
        <taxon>Ranunculales</taxon>
        <taxon>Menispermaceae</taxon>
        <taxon>Menispermoideae</taxon>
        <taxon>Cissampelideae</taxon>
        <taxon>Stephania</taxon>
    </lineage>
</organism>
<protein>
    <submittedName>
        <fullName evidence="1">Uncharacterized protein</fullName>
    </submittedName>
</protein>
<reference evidence="1 2" key="1">
    <citation type="submission" date="2024-01" db="EMBL/GenBank/DDBJ databases">
        <title>Genome assemblies of Stephania.</title>
        <authorList>
            <person name="Yang L."/>
        </authorList>
    </citation>
    <scope>NUCLEOTIDE SEQUENCE [LARGE SCALE GENOMIC DNA]</scope>
    <source>
        <strain evidence="1">YNDBR</strain>
        <tissue evidence="1">Leaf</tissue>
    </source>
</reference>
<name>A0AAP0Q6Z0_9MAGN</name>
<keyword evidence="2" id="KW-1185">Reference proteome</keyword>
<evidence type="ECO:0000313" key="1">
    <source>
        <dbReference type="EMBL" id="KAK9168504.1"/>
    </source>
</evidence>
<proteinExistence type="predicted"/>
<dbReference type="EMBL" id="JBBNAF010000001">
    <property type="protein sequence ID" value="KAK9168504.1"/>
    <property type="molecule type" value="Genomic_DNA"/>
</dbReference>
<evidence type="ECO:0000313" key="2">
    <source>
        <dbReference type="Proteomes" id="UP001420932"/>
    </source>
</evidence>
<dbReference type="Proteomes" id="UP001420932">
    <property type="component" value="Unassembled WGS sequence"/>
</dbReference>
<gene>
    <name evidence="1" type="ORF">Syun_000644</name>
</gene>
<sequence>MKAQAPMGSGLRTRLAGSGRDESLRGRWRRRVVEKLPNILESLVTPGRSAVSYVLYYPCIEEKWIIVDLLFAQPAGKRLCTHPPETGDSTKRTNRTKRTKRKPCLVEMEICDLMKATLMIKSSSAFIEIIHLVTVLRKLKNLFWEDNVLKIKSMITYA</sequence>
<accession>A0AAP0Q6Z0</accession>